<dbReference type="PRINTS" id="PR00812">
    <property type="entry name" value="BCTERIALGSPF"/>
</dbReference>
<evidence type="ECO:0000256" key="8">
    <source>
        <dbReference type="SAM" id="Phobius"/>
    </source>
</evidence>
<evidence type="ECO:0000256" key="3">
    <source>
        <dbReference type="ARBA" id="ARBA00022475"/>
    </source>
</evidence>
<dbReference type="Pfam" id="PF00482">
    <property type="entry name" value="T2SSF"/>
    <property type="match status" value="2"/>
</dbReference>
<keyword evidence="4" id="KW-0997">Cell inner membrane</keyword>
<evidence type="ECO:0000256" key="1">
    <source>
        <dbReference type="ARBA" id="ARBA00004429"/>
    </source>
</evidence>
<feature type="domain" description="Type II secretion system protein GspF" evidence="9">
    <location>
        <begin position="268"/>
        <end position="391"/>
    </location>
</feature>
<keyword evidence="7 8" id="KW-0472">Membrane</keyword>
<keyword evidence="6 8" id="KW-1133">Transmembrane helix</keyword>
<sequence length="403" mass="44542">MPLYTYKAKDSHGKVVEDVIQAGSRQEVATNLKAEGLQVLMVKSPETKLESLFSGKISVAEKATFCRFLATMLRAGMPLPEALNIIRKESENKRMQKILADVTFQIRKGNSLSVSLSKYPNDFDEIFLTMVKAGEESANLDKTFDYLSKQLLASHEMIQKVKGAMVYPAVILVAMAANGILMITFVLPKISEVFSQLKLELPFTTRMILALGNFVGENTSLVLGGTAFLFFITFLIFYIRRTRKIISRIFVGLPMVKKLADQIDVARFARTLSALLKSAVPILPALDVSSDVLSQDRLKKEAKKFSAEVASGESLSEVLVKSKKVFPQVMVQTIRAGEESGSLEIVLEELAEFYEREVDYSLKRLTSIIEPVLMLVIGVGVGAMVVMMVIPIYSIVGSLEGGF</sequence>
<keyword evidence="5 8" id="KW-0812">Transmembrane</keyword>
<organism evidence="10 11">
    <name type="scientific">Candidatus Woesebacteria bacterium RBG_16_39_8b</name>
    <dbReference type="NCBI Taxonomy" id="1802482"/>
    <lineage>
        <taxon>Bacteria</taxon>
        <taxon>Candidatus Woeseibacteriota</taxon>
    </lineage>
</organism>
<comment type="caution">
    <text evidence="10">The sequence shown here is derived from an EMBL/GenBank/DDBJ whole genome shotgun (WGS) entry which is preliminary data.</text>
</comment>
<dbReference type="InterPro" id="IPR018076">
    <property type="entry name" value="T2SS_GspF_dom"/>
</dbReference>
<dbReference type="FunFam" id="1.20.81.30:FF:000001">
    <property type="entry name" value="Type II secretion system protein F"/>
    <property type="match status" value="2"/>
</dbReference>
<dbReference type="AlphaFoldDB" id="A0A1F7XE08"/>
<dbReference type="InterPro" id="IPR003004">
    <property type="entry name" value="GspF/PilC"/>
</dbReference>
<evidence type="ECO:0000259" key="9">
    <source>
        <dbReference type="Pfam" id="PF00482"/>
    </source>
</evidence>
<protein>
    <recommendedName>
        <fullName evidence="9">Type II secretion system protein GspF domain-containing protein</fullName>
    </recommendedName>
</protein>
<evidence type="ECO:0000313" key="11">
    <source>
        <dbReference type="Proteomes" id="UP000179013"/>
    </source>
</evidence>
<evidence type="ECO:0000256" key="4">
    <source>
        <dbReference type="ARBA" id="ARBA00022519"/>
    </source>
</evidence>
<dbReference type="Proteomes" id="UP000179013">
    <property type="component" value="Unassembled WGS sequence"/>
</dbReference>
<dbReference type="GO" id="GO:0005886">
    <property type="term" value="C:plasma membrane"/>
    <property type="evidence" value="ECO:0007669"/>
    <property type="project" value="UniProtKB-SubCell"/>
</dbReference>
<evidence type="ECO:0000256" key="7">
    <source>
        <dbReference type="ARBA" id="ARBA00023136"/>
    </source>
</evidence>
<evidence type="ECO:0000256" key="5">
    <source>
        <dbReference type="ARBA" id="ARBA00022692"/>
    </source>
</evidence>
<proteinExistence type="inferred from homology"/>
<dbReference type="PANTHER" id="PTHR30012">
    <property type="entry name" value="GENERAL SECRETION PATHWAY PROTEIN"/>
    <property type="match status" value="1"/>
</dbReference>
<feature type="domain" description="Type II secretion system protein GspF" evidence="9">
    <location>
        <begin position="65"/>
        <end position="188"/>
    </location>
</feature>
<dbReference type="InterPro" id="IPR042094">
    <property type="entry name" value="T2SS_GspF_sf"/>
</dbReference>
<reference evidence="10 11" key="1">
    <citation type="journal article" date="2016" name="Nat. Commun.">
        <title>Thousands of microbial genomes shed light on interconnected biogeochemical processes in an aquifer system.</title>
        <authorList>
            <person name="Anantharaman K."/>
            <person name="Brown C.T."/>
            <person name="Hug L.A."/>
            <person name="Sharon I."/>
            <person name="Castelle C.J."/>
            <person name="Probst A.J."/>
            <person name="Thomas B.C."/>
            <person name="Singh A."/>
            <person name="Wilkins M.J."/>
            <person name="Karaoz U."/>
            <person name="Brodie E.L."/>
            <person name="Williams K.H."/>
            <person name="Hubbard S.S."/>
            <person name="Banfield J.F."/>
        </authorList>
    </citation>
    <scope>NUCLEOTIDE SEQUENCE [LARGE SCALE GENOMIC DNA]</scope>
</reference>
<name>A0A1F7XE08_9BACT</name>
<comment type="subcellular location">
    <subcellularLocation>
        <location evidence="1">Cell inner membrane</location>
        <topology evidence="1">Multi-pass membrane protein</topology>
    </subcellularLocation>
</comment>
<comment type="similarity">
    <text evidence="2">Belongs to the GSP F family.</text>
</comment>
<dbReference type="EMBL" id="MGFU01000035">
    <property type="protein sequence ID" value="OGM12545.1"/>
    <property type="molecule type" value="Genomic_DNA"/>
</dbReference>
<feature type="transmembrane region" description="Helical" evidence="8">
    <location>
        <begin position="372"/>
        <end position="396"/>
    </location>
</feature>
<accession>A0A1F7XE08</accession>
<gene>
    <name evidence="10" type="ORF">A2V80_00960</name>
</gene>
<dbReference type="PANTHER" id="PTHR30012:SF0">
    <property type="entry name" value="TYPE II SECRETION SYSTEM PROTEIN F-RELATED"/>
    <property type="match status" value="1"/>
</dbReference>
<feature type="transmembrane region" description="Helical" evidence="8">
    <location>
        <begin position="164"/>
        <end position="187"/>
    </location>
</feature>
<feature type="transmembrane region" description="Helical" evidence="8">
    <location>
        <begin position="221"/>
        <end position="239"/>
    </location>
</feature>
<evidence type="ECO:0000256" key="6">
    <source>
        <dbReference type="ARBA" id="ARBA00022989"/>
    </source>
</evidence>
<keyword evidence="3" id="KW-1003">Cell membrane</keyword>
<dbReference type="Gene3D" id="1.20.81.30">
    <property type="entry name" value="Type II secretion system (T2SS), domain F"/>
    <property type="match status" value="2"/>
</dbReference>
<evidence type="ECO:0000313" key="10">
    <source>
        <dbReference type="EMBL" id="OGM12545.1"/>
    </source>
</evidence>
<evidence type="ECO:0000256" key="2">
    <source>
        <dbReference type="ARBA" id="ARBA00005745"/>
    </source>
</evidence>